<gene>
    <name evidence="2" type="ORF">SAMN04487969_101747</name>
</gene>
<reference evidence="3" key="1">
    <citation type="submission" date="2016-10" db="EMBL/GenBank/DDBJ databases">
        <authorList>
            <person name="Varghese N."/>
            <person name="Submissions S."/>
        </authorList>
    </citation>
    <scope>NUCLEOTIDE SEQUENCE [LARGE SCALE GENOMIC DNA]</scope>
    <source>
        <strain evidence="3">CGMCC 1.10223</strain>
    </source>
</reference>
<dbReference type="Proteomes" id="UP000183410">
    <property type="component" value="Unassembled WGS sequence"/>
</dbReference>
<dbReference type="AlphaFoldDB" id="A0A1I1YS57"/>
<dbReference type="PROSITE" id="PS50206">
    <property type="entry name" value="RHODANESE_3"/>
    <property type="match status" value="1"/>
</dbReference>
<evidence type="ECO:0000313" key="2">
    <source>
        <dbReference type="EMBL" id="SFE22357.1"/>
    </source>
</evidence>
<keyword evidence="2" id="KW-0808">Transferase</keyword>
<accession>A0A1I1YS57</accession>
<dbReference type="Gene3D" id="3.40.250.10">
    <property type="entry name" value="Rhodanese-like domain"/>
    <property type="match status" value="1"/>
</dbReference>
<feature type="domain" description="Rhodanese" evidence="1">
    <location>
        <begin position="37"/>
        <end position="122"/>
    </location>
</feature>
<sequence>MNAIYILLALFLLWMLYKQFAPVSGLRNLTPQQFKSEYKGNKLVDVRESHEFKGGHITGAVNIPLSQLSKRLGEIPQERQVYLYCQSGMRSKQAAMLLSRSGYSQLAHLRGGILTWNGPTHK</sequence>
<dbReference type="Pfam" id="PF00581">
    <property type="entry name" value="Rhodanese"/>
    <property type="match status" value="1"/>
</dbReference>
<name>A0A1I1YS57_9BACL</name>
<dbReference type="EMBL" id="FONN01000001">
    <property type="protein sequence ID" value="SFE22357.1"/>
    <property type="molecule type" value="Genomic_DNA"/>
</dbReference>
<dbReference type="PANTHER" id="PTHR43031:SF18">
    <property type="entry name" value="RHODANESE-RELATED SULFURTRANSFERASES"/>
    <property type="match status" value="1"/>
</dbReference>
<proteinExistence type="predicted"/>
<dbReference type="InterPro" id="IPR050229">
    <property type="entry name" value="GlpE_sulfurtransferase"/>
</dbReference>
<dbReference type="GO" id="GO:0016740">
    <property type="term" value="F:transferase activity"/>
    <property type="evidence" value="ECO:0007669"/>
    <property type="project" value="UniProtKB-KW"/>
</dbReference>
<dbReference type="SUPFAM" id="SSF52821">
    <property type="entry name" value="Rhodanese/Cell cycle control phosphatase"/>
    <property type="match status" value="1"/>
</dbReference>
<dbReference type="PANTHER" id="PTHR43031">
    <property type="entry name" value="FAD-DEPENDENT OXIDOREDUCTASE"/>
    <property type="match status" value="1"/>
</dbReference>
<protein>
    <submittedName>
        <fullName evidence="2">Rhodanese-related sulfurtransferase</fullName>
    </submittedName>
</protein>
<evidence type="ECO:0000259" key="1">
    <source>
        <dbReference type="PROSITE" id="PS50206"/>
    </source>
</evidence>
<dbReference type="InterPro" id="IPR036873">
    <property type="entry name" value="Rhodanese-like_dom_sf"/>
</dbReference>
<evidence type="ECO:0000313" key="3">
    <source>
        <dbReference type="Proteomes" id="UP000183410"/>
    </source>
</evidence>
<dbReference type="SMART" id="SM00450">
    <property type="entry name" value="RHOD"/>
    <property type="match status" value="1"/>
</dbReference>
<dbReference type="InterPro" id="IPR001763">
    <property type="entry name" value="Rhodanese-like_dom"/>
</dbReference>
<keyword evidence="3" id="KW-1185">Reference proteome</keyword>
<dbReference type="CDD" id="cd00158">
    <property type="entry name" value="RHOD"/>
    <property type="match status" value="1"/>
</dbReference>
<organism evidence="2 3">
    <name type="scientific">Paenibacillus algorifonticola</name>
    <dbReference type="NCBI Taxonomy" id="684063"/>
    <lineage>
        <taxon>Bacteria</taxon>
        <taxon>Bacillati</taxon>
        <taxon>Bacillota</taxon>
        <taxon>Bacilli</taxon>
        <taxon>Bacillales</taxon>
        <taxon>Paenibacillaceae</taxon>
        <taxon>Paenibacillus</taxon>
    </lineage>
</organism>